<evidence type="ECO:0000256" key="2">
    <source>
        <dbReference type="ARBA" id="ARBA00022723"/>
    </source>
</evidence>
<accession>A0A6A6GYK1</accession>
<dbReference type="OrthoDB" id="2121828at2759"/>
<dbReference type="InterPro" id="IPR033138">
    <property type="entry name" value="Cu_oxidase_CS"/>
</dbReference>
<evidence type="ECO:0000259" key="6">
    <source>
        <dbReference type="Pfam" id="PF07731"/>
    </source>
</evidence>
<evidence type="ECO:0000256" key="4">
    <source>
        <dbReference type="ARBA" id="ARBA00023008"/>
    </source>
</evidence>
<dbReference type="Pfam" id="PF00394">
    <property type="entry name" value="Cu-oxidase"/>
    <property type="match status" value="1"/>
</dbReference>
<evidence type="ECO:0000256" key="1">
    <source>
        <dbReference type="ARBA" id="ARBA00010609"/>
    </source>
</evidence>
<feature type="non-terminal residue" evidence="8">
    <location>
        <position position="544"/>
    </location>
</feature>
<dbReference type="CDD" id="cd04205">
    <property type="entry name" value="CuRO_2_LCC_like"/>
    <property type="match status" value="1"/>
</dbReference>
<dbReference type="GO" id="GO:0005507">
    <property type="term" value="F:copper ion binding"/>
    <property type="evidence" value="ECO:0007669"/>
    <property type="project" value="InterPro"/>
</dbReference>
<dbReference type="InterPro" id="IPR011706">
    <property type="entry name" value="Cu-oxidase_C"/>
</dbReference>
<evidence type="ECO:0000313" key="8">
    <source>
        <dbReference type="EMBL" id="KAF2230671.1"/>
    </source>
</evidence>
<protein>
    <submittedName>
        <fullName evidence="8">Multicopper oxidase</fullName>
    </submittedName>
</protein>
<evidence type="ECO:0000256" key="3">
    <source>
        <dbReference type="ARBA" id="ARBA00023002"/>
    </source>
</evidence>
<dbReference type="InterPro" id="IPR008972">
    <property type="entry name" value="Cupredoxin"/>
</dbReference>
<evidence type="ECO:0000313" key="9">
    <source>
        <dbReference type="Proteomes" id="UP000800092"/>
    </source>
</evidence>
<dbReference type="AlphaFoldDB" id="A0A6A6GYK1"/>
<name>A0A6A6GYK1_VIRVR</name>
<feature type="domain" description="Plastocyanin-like" evidence="7">
    <location>
        <begin position="31"/>
        <end position="143"/>
    </location>
</feature>
<reference evidence="8" key="1">
    <citation type="journal article" date="2020" name="Stud. Mycol.">
        <title>101 Dothideomycetes genomes: a test case for predicting lifestyles and emergence of pathogens.</title>
        <authorList>
            <person name="Haridas S."/>
            <person name="Albert R."/>
            <person name="Binder M."/>
            <person name="Bloem J."/>
            <person name="Labutti K."/>
            <person name="Salamov A."/>
            <person name="Andreopoulos B."/>
            <person name="Baker S."/>
            <person name="Barry K."/>
            <person name="Bills G."/>
            <person name="Bluhm B."/>
            <person name="Cannon C."/>
            <person name="Castanera R."/>
            <person name="Culley D."/>
            <person name="Daum C."/>
            <person name="Ezra D."/>
            <person name="Gonzalez J."/>
            <person name="Henrissat B."/>
            <person name="Kuo A."/>
            <person name="Liang C."/>
            <person name="Lipzen A."/>
            <person name="Lutzoni F."/>
            <person name="Magnuson J."/>
            <person name="Mondo S."/>
            <person name="Nolan M."/>
            <person name="Ohm R."/>
            <person name="Pangilinan J."/>
            <person name="Park H.-J."/>
            <person name="Ramirez L."/>
            <person name="Alfaro M."/>
            <person name="Sun H."/>
            <person name="Tritt A."/>
            <person name="Yoshinaga Y."/>
            <person name="Zwiers L.-H."/>
            <person name="Turgeon B."/>
            <person name="Goodwin S."/>
            <person name="Spatafora J."/>
            <person name="Crous P."/>
            <person name="Grigoriev I."/>
        </authorList>
    </citation>
    <scope>NUCLEOTIDE SEQUENCE</scope>
    <source>
        <strain evidence="8">Tuck. ex Michener</strain>
    </source>
</reference>
<dbReference type="EMBL" id="ML991837">
    <property type="protein sequence ID" value="KAF2230671.1"/>
    <property type="molecule type" value="Genomic_DNA"/>
</dbReference>
<dbReference type="InterPro" id="IPR045087">
    <property type="entry name" value="Cu-oxidase_fam"/>
</dbReference>
<sequence length="544" mass="60278">GPLDRVLHPEDHIYRKPRTHHYNWTISSSVRRPDGVAKLVYLINGHYPGPTIEARAGDKLEINVHNGLAEEGLAMHWHGLHMRGRNAYDGAIGFTQCPIPIGGNFTYKFEIADDQWGTFWYHSHAQTQRADGLYGGLVVHKPAHNGADGRPPKPKYDEERLILVNDLYHRPAADVLAWYMRAVSNSMEPVPDSLLINGVGSYNCSLAMPAYPIDCVQKPVRPGMRFDSQKRYRLRVVNTGSLAGFTMSVPGANMTAVEVDGGNKISPTPAASVGILHPGQRVDLSLSWDESFSRIRTTDLEIALDQDAFFYPNPALDPTQTFPIHLTNLPSAASMGNGSTPSDSVPIVPYFDLSTAKSLHPASPELSPLEPSTTKTMVLYTTTLMLAHQNNVPMGYMNHTSWRSSSSPLISSPRWFWENGTQLVPYIPYSSSSNDFMDIVINNLDDSGHPFHLHGYDFDVLGAWGVDSHSKAWGSYNPFDIHVAPPGGPLNYQNPVRRDTVFVPHHGYAVIRIRPNNPGIWMLHCHLLWHQSAGMAMGLQVGGD</sequence>
<dbReference type="InterPro" id="IPR002355">
    <property type="entry name" value="Cu_oxidase_Cu_BS"/>
</dbReference>
<gene>
    <name evidence="8" type="ORF">EV356DRAFT_423620</name>
</gene>
<dbReference type="InterPro" id="IPR001117">
    <property type="entry name" value="Cu-oxidase_2nd"/>
</dbReference>
<dbReference type="PANTHER" id="PTHR11709">
    <property type="entry name" value="MULTI-COPPER OXIDASE"/>
    <property type="match status" value="1"/>
</dbReference>
<dbReference type="PANTHER" id="PTHR11709:SF394">
    <property type="entry name" value="FI03373P-RELATED"/>
    <property type="match status" value="1"/>
</dbReference>
<evidence type="ECO:0000259" key="7">
    <source>
        <dbReference type="Pfam" id="PF07732"/>
    </source>
</evidence>
<keyword evidence="4" id="KW-0186">Copper</keyword>
<dbReference type="PROSITE" id="PS00079">
    <property type="entry name" value="MULTICOPPER_OXIDASE1"/>
    <property type="match status" value="2"/>
</dbReference>
<proteinExistence type="inferred from homology"/>
<dbReference type="Pfam" id="PF07731">
    <property type="entry name" value="Cu-oxidase_2"/>
    <property type="match status" value="1"/>
</dbReference>
<keyword evidence="3" id="KW-0560">Oxidoreductase</keyword>
<dbReference type="SUPFAM" id="SSF49503">
    <property type="entry name" value="Cupredoxins"/>
    <property type="match status" value="3"/>
</dbReference>
<feature type="domain" description="Plastocyanin-like" evidence="6">
    <location>
        <begin position="412"/>
        <end position="541"/>
    </location>
</feature>
<dbReference type="Proteomes" id="UP000800092">
    <property type="component" value="Unassembled WGS sequence"/>
</dbReference>
<dbReference type="Pfam" id="PF07732">
    <property type="entry name" value="Cu-oxidase_3"/>
    <property type="match status" value="1"/>
</dbReference>
<feature type="non-terminal residue" evidence="8">
    <location>
        <position position="1"/>
    </location>
</feature>
<dbReference type="GO" id="GO:0016491">
    <property type="term" value="F:oxidoreductase activity"/>
    <property type="evidence" value="ECO:0007669"/>
    <property type="project" value="UniProtKB-KW"/>
</dbReference>
<dbReference type="PROSITE" id="PS00080">
    <property type="entry name" value="MULTICOPPER_OXIDASE2"/>
    <property type="match status" value="1"/>
</dbReference>
<organism evidence="8 9">
    <name type="scientific">Viridothelium virens</name>
    <name type="common">Speckled blister lichen</name>
    <name type="synonym">Trypethelium virens</name>
    <dbReference type="NCBI Taxonomy" id="1048519"/>
    <lineage>
        <taxon>Eukaryota</taxon>
        <taxon>Fungi</taxon>
        <taxon>Dikarya</taxon>
        <taxon>Ascomycota</taxon>
        <taxon>Pezizomycotina</taxon>
        <taxon>Dothideomycetes</taxon>
        <taxon>Dothideomycetes incertae sedis</taxon>
        <taxon>Trypetheliales</taxon>
        <taxon>Trypetheliaceae</taxon>
        <taxon>Viridothelium</taxon>
    </lineage>
</organism>
<keyword evidence="9" id="KW-1185">Reference proteome</keyword>
<dbReference type="InterPro" id="IPR011707">
    <property type="entry name" value="Cu-oxidase-like_N"/>
</dbReference>
<comment type="similarity">
    <text evidence="1">Belongs to the multicopper oxidase family.</text>
</comment>
<dbReference type="Gene3D" id="2.60.40.420">
    <property type="entry name" value="Cupredoxins - blue copper proteins"/>
    <property type="match status" value="3"/>
</dbReference>
<keyword evidence="2" id="KW-0479">Metal-binding</keyword>
<feature type="domain" description="Plastocyanin-like" evidence="5">
    <location>
        <begin position="159"/>
        <end position="285"/>
    </location>
</feature>
<evidence type="ECO:0000259" key="5">
    <source>
        <dbReference type="Pfam" id="PF00394"/>
    </source>
</evidence>